<keyword evidence="1" id="KW-0472">Membrane</keyword>
<reference evidence="4 5" key="1">
    <citation type="submission" date="2019-10" db="EMBL/GenBank/DDBJ databases">
        <title>Evaluation of single-gene subtyping targets for Pseudomonas.</title>
        <authorList>
            <person name="Reichler S.J."/>
            <person name="Orsi R.H."/>
            <person name="Wiedmann M."/>
            <person name="Martin N.H."/>
            <person name="Murphy S.I."/>
        </authorList>
    </citation>
    <scope>NUCLEOTIDE SEQUENCE [LARGE SCALE GENOMIC DNA]</scope>
    <source>
        <strain evidence="3 5">FSL R10-3254</strain>
        <strain evidence="2 4">FSL R10-3257</strain>
    </source>
</reference>
<protein>
    <submittedName>
        <fullName evidence="3">Uncharacterized protein</fullName>
    </submittedName>
</protein>
<proteinExistence type="predicted"/>
<feature type="transmembrane region" description="Helical" evidence="1">
    <location>
        <begin position="26"/>
        <end position="44"/>
    </location>
</feature>
<sequence>MMFVVFAVLALALVVGWFGRRKWALILLFVFFVLAIKVFLWEIYSPEYGYRMPWIQVNNAGDEFPASTRA</sequence>
<comment type="caution">
    <text evidence="3">The sequence shown here is derived from an EMBL/GenBank/DDBJ whole genome shotgun (WGS) entry which is preliminary data.</text>
</comment>
<evidence type="ECO:0000313" key="4">
    <source>
        <dbReference type="Proteomes" id="UP000441404"/>
    </source>
</evidence>
<dbReference type="AlphaFoldDB" id="A0A6A7Y9S2"/>
<keyword evidence="1" id="KW-0812">Transmembrane</keyword>
<dbReference type="RefSeq" id="WP_153331013.1">
    <property type="nucleotide sequence ID" value="NZ_WIWI01000172.1"/>
</dbReference>
<accession>A0A6A7Y9S2</accession>
<keyword evidence="1" id="KW-1133">Transmembrane helix</keyword>
<evidence type="ECO:0000313" key="2">
    <source>
        <dbReference type="EMBL" id="MQT48325.1"/>
    </source>
</evidence>
<dbReference type="EMBL" id="WIWI01000172">
    <property type="protein sequence ID" value="MQT92832.1"/>
    <property type="molecule type" value="Genomic_DNA"/>
</dbReference>
<evidence type="ECO:0000313" key="3">
    <source>
        <dbReference type="EMBL" id="MQT92832.1"/>
    </source>
</evidence>
<dbReference type="Proteomes" id="UP000489190">
    <property type="component" value="Unassembled WGS sequence"/>
</dbReference>
<organism evidence="3 5">
    <name type="scientific">Pseudomonas helleri</name>
    <dbReference type="NCBI Taxonomy" id="1608996"/>
    <lineage>
        <taxon>Bacteria</taxon>
        <taxon>Pseudomonadati</taxon>
        <taxon>Pseudomonadota</taxon>
        <taxon>Gammaproteobacteria</taxon>
        <taxon>Pseudomonadales</taxon>
        <taxon>Pseudomonadaceae</taxon>
        <taxon>Pseudomonas</taxon>
    </lineage>
</organism>
<evidence type="ECO:0000256" key="1">
    <source>
        <dbReference type="SAM" id="Phobius"/>
    </source>
</evidence>
<evidence type="ECO:0000313" key="5">
    <source>
        <dbReference type="Proteomes" id="UP000489190"/>
    </source>
</evidence>
<dbReference type="EMBL" id="WIWJ01000030">
    <property type="protein sequence ID" value="MQT48325.1"/>
    <property type="molecule type" value="Genomic_DNA"/>
</dbReference>
<gene>
    <name evidence="3" type="ORF">GHO39_27555</name>
    <name evidence="2" type="ORF">GHO40_16595</name>
</gene>
<dbReference type="Proteomes" id="UP000441404">
    <property type="component" value="Unassembled WGS sequence"/>
</dbReference>
<name>A0A6A7Y9S2_9PSED</name>